<accession>A0AAN4Z2N3</accession>
<evidence type="ECO:0000313" key="2">
    <source>
        <dbReference type="Proteomes" id="UP001328107"/>
    </source>
</evidence>
<protein>
    <submittedName>
        <fullName evidence="1">Uncharacterized protein</fullName>
    </submittedName>
</protein>
<proteinExistence type="predicted"/>
<keyword evidence="2" id="KW-1185">Reference proteome</keyword>
<reference evidence="2" key="1">
    <citation type="submission" date="2022-10" db="EMBL/GenBank/DDBJ databases">
        <title>Genome assembly of Pristionchus species.</title>
        <authorList>
            <person name="Yoshida K."/>
            <person name="Sommer R.J."/>
        </authorList>
    </citation>
    <scope>NUCLEOTIDE SEQUENCE [LARGE SCALE GENOMIC DNA]</scope>
    <source>
        <strain evidence="2">RS5460</strain>
    </source>
</reference>
<gene>
    <name evidence="1" type="ORF">PMAYCL1PPCAC_01018</name>
</gene>
<comment type="caution">
    <text evidence="1">The sequence shown here is derived from an EMBL/GenBank/DDBJ whole genome shotgun (WGS) entry which is preliminary data.</text>
</comment>
<name>A0AAN4Z2N3_9BILA</name>
<dbReference type="AlphaFoldDB" id="A0AAN4Z2N3"/>
<sequence>MFLLIMIDRNREENLIKYISLTGSDENLFLIGVSSQEMILVIFPAFSPIEYRESFSKLSRKYLLNNKSCSIQKAHLLLNDEHDFIVLLLFPFFVFFDCGGLELSSQSIQPNLHGQRAETNHKHAVDALGNRLHNCYFLRGCRLLGDV</sequence>
<organism evidence="1 2">
    <name type="scientific">Pristionchus mayeri</name>
    <dbReference type="NCBI Taxonomy" id="1317129"/>
    <lineage>
        <taxon>Eukaryota</taxon>
        <taxon>Metazoa</taxon>
        <taxon>Ecdysozoa</taxon>
        <taxon>Nematoda</taxon>
        <taxon>Chromadorea</taxon>
        <taxon>Rhabditida</taxon>
        <taxon>Rhabditina</taxon>
        <taxon>Diplogasteromorpha</taxon>
        <taxon>Diplogasteroidea</taxon>
        <taxon>Neodiplogasteridae</taxon>
        <taxon>Pristionchus</taxon>
    </lineage>
</organism>
<dbReference type="Proteomes" id="UP001328107">
    <property type="component" value="Unassembled WGS sequence"/>
</dbReference>
<evidence type="ECO:0000313" key="1">
    <source>
        <dbReference type="EMBL" id="GMR30823.1"/>
    </source>
</evidence>
<dbReference type="EMBL" id="BTRK01000001">
    <property type="protein sequence ID" value="GMR30823.1"/>
    <property type="molecule type" value="Genomic_DNA"/>
</dbReference>